<evidence type="ECO:0000256" key="4">
    <source>
        <dbReference type="SAM" id="SignalP"/>
    </source>
</evidence>
<dbReference type="InterPro" id="IPR011042">
    <property type="entry name" value="6-blade_b-propeller_TolB-like"/>
</dbReference>
<evidence type="ECO:0000256" key="3">
    <source>
        <dbReference type="SAM" id="Phobius"/>
    </source>
</evidence>
<evidence type="ECO:0000313" key="5">
    <source>
        <dbReference type="EMBL" id="HCL01035.1"/>
    </source>
</evidence>
<evidence type="ECO:0000256" key="2">
    <source>
        <dbReference type="PROSITE-ProRule" id="PRU00504"/>
    </source>
</evidence>
<evidence type="ECO:0000256" key="1">
    <source>
        <dbReference type="ARBA" id="ARBA00022737"/>
    </source>
</evidence>
<gene>
    <name evidence="5" type="ORF">DHW61_01185</name>
</gene>
<dbReference type="Pfam" id="PF01436">
    <property type="entry name" value="NHL"/>
    <property type="match status" value="2"/>
</dbReference>
<feature type="repeat" description="NHL" evidence="2">
    <location>
        <begin position="101"/>
        <end position="143"/>
    </location>
</feature>
<dbReference type="PANTHER" id="PTHR24104">
    <property type="entry name" value="E3 UBIQUITIN-PROTEIN LIGASE NHLRC1-RELATED"/>
    <property type="match status" value="1"/>
</dbReference>
<organism evidence="5 6">
    <name type="scientific">Lachnoclostridium phytofermentans</name>
    <dbReference type="NCBI Taxonomy" id="66219"/>
    <lineage>
        <taxon>Bacteria</taxon>
        <taxon>Bacillati</taxon>
        <taxon>Bacillota</taxon>
        <taxon>Clostridia</taxon>
        <taxon>Lachnospirales</taxon>
        <taxon>Lachnospiraceae</taxon>
    </lineage>
</organism>
<dbReference type="EMBL" id="DPVV01000046">
    <property type="protein sequence ID" value="HCL01035.1"/>
    <property type="molecule type" value="Genomic_DNA"/>
</dbReference>
<keyword evidence="3" id="KW-0472">Membrane</keyword>
<name>A0A3D2X3C2_9FIRM</name>
<dbReference type="AlphaFoldDB" id="A0A3D2X3C2"/>
<feature type="repeat" description="NHL" evidence="2">
    <location>
        <begin position="57"/>
        <end position="93"/>
    </location>
</feature>
<dbReference type="InterPro" id="IPR050952">
    <property type="entry name" value="TRIM-NHL_E3_ligases"/>
</dbReference>
<dbReference type="InterPro" id="IPR001258">
    <property type="entry name" value="NHL_repeat"/>
</dbReference>
<keyword evidence="4" id="KW-0732">Signal</keyword>
<dbReference type="PROSITE" id="PS51125">
    <property type="entry name" value="NHL"/>
    <property type="match status" value="2"/>
</dbReference>
<proteinExistence type="predicted"/>
<feature type="transmembrane region" description="Helical" evidence="3">
    <location>
        <begin position="453"/>
        <end position="470"/>
    </location>
</feature>
<feature type="signal peptide" evidence="4">
    <location>
        <begin position="1"/>
        <end position="23"/>
    </location>
</feature>
<dbReference type="GO" id="GO:0008270">
    <property type="term" value="F:zinc ion binding"/>
    <property type="evidence" value="ECO:0007669"/>
    <property type="project" value="UniProtKB-KW"/>
</dbReference>
<keyword evidence="3" id="KW-0812">Transmembrane</keyword>
<protein>
    <submittedName>
        <fullName evidence="5">Gluconolactonase</fullName>
    </submittedName>
</protein>
<dbReference type="Gene3D" id="2.120.10.30">
    <property type="entry name" value="TolB, C-terminal domain"/>
    <property type="match status" value="2"/>
</dbReference>
<dbReference type="CDD" id="cd05819">
    <property type="entry name" value="NHL"/>
    <property type="match status" value="1"/>
</dbReference>
<keyword evidence="3" id="KW-1133">Transmembrane helix</keyword>
<keyword evidence="1" id="KW-0677">Repeat</keyword>
<dbReference type="SUPFAM" id="SSF101898">
    <property type="entry name" value="NHL repeat"/>
    <property type="match status" value="1"/>
</dbReference>
<feature type="chain" id="PRO_5017725674" evidence="4">
    <location>
        <begin position="24"/>
        <end position="490"/>
    </location>
</feature>
<dbReference type="InterPro" id="IPR011990">
    <property type="entry name" value="TPR-like_helical_dom_sf"/>
</dbReference>
<dbReference type="SUPFAM" id="SSF48452">
    <property type="entry name" value="TPR-like"/>
    <property type="match status" value="1"/>
</dbReference>
<reference evidence="5 6" key="1">
    <citation type="journal article" date="2018" name="Nat. Biotechnol.">
        <title>A standardized bacterial taxonomy based on genome phylogeny substantially revises the tree of life.</title>
        <authorList>
            <person name="Parks D.H."/>
            <person name="Chuvochina M."/>
            <person name="Waite D.W."/>
            <person name="Rinke C."/>
            <person name="Skarshewski A."/>
            <person name="Chaumeil P.A."/>
            <person name="Hugenholtz P."/>
        </authorList>
    </citation>
    <scope>NUCLEOTIDE SEQUENCE [LARGE SCALE GENOMIC DNA]</scope>
    <source>
        <strain evidence="5">UBA11728</strain>
    </source>
</reference>
<sequence>MRIAVIITTLIFCMMFGNVTALANDHVPYDTYNYDYRDYIVHTPAAYVPDHSISGVSFGIGAFNNPQDLCIAPDGLVYIADTNNNRIVVLNDTMTKLVRVIKEFDNNGTLDRFNRPYGVAISKKNELYIADSENKRIVVLSSEDQFIKIVDNPQSDVLEEGYVFTPLKVIVDYADRIFCIAKGMTEGIMVFDSNGQFTSFYGTIKVEITLWEKFWRRLSTKKERSRQSLFIPTEFTGIDIDEKGFIFASNIDNAGEQAVRRLNPSGEDVIKKGVKKNVGGDLRTGGMNVYAGPSKIVDVVYRNNGIYSILDSRRGRIFTYDYEGNLLYIFGGLGSQAGTFVAPVAIESSNNMILVLDSTRAEILVFHATEYGTLINDAVALRFDGDESLAVEKWEQVLKLDENFEIANVGIGKAYLSKGENKLAMNYLKLGMSREYYSIAYKRYHNEILKENLSFLLTGLVVILVGSMITKSIIRKRKNIVDDTDGGGLE</sequence>
<dbReference type="Proteomes" id="UP000262969">
    <property type="component" value="Unassembled WGS sequence"/>
</dbReference>
<evidence type="ECO:0000313" key="6">
    <source>
        <dbReference type="Proteomes" id="UP000262969"/>
    </source>
</evidence>
<comment type="caution">
    <text evidence="5">The sequence shown here is derived from an EMBL/GenBank/DDBJ whole genome shotgun (WGS) entry which is preliminary data.</text>
</comment>
<accession>A0A3D2X3C2</accession>
<dbReference type="PANTHER" id="PTHR24104:SF25">
    <property type="entry name" value="PROTEIN LIN-41"/>
    <property type="match status" value="1"/>
</dbReference>